<reference evidence="7 8" key="1">
    <citation type="submission" date="2020-08" db="EMBL/GenBank/DDBJ databases">
        <title>Genomic Encyclopedia of Type Strains, Phase IV (KMG-IV): sequencing the most valuable type-strain genomes for metagenomic binning, comparative biology and taxonomic classification.</title>
        <authorList>
            <person name="Goeker M."/>
        </authorList>
    </citation>
    <scope>NUCLEOTIDE SEQUENCE [LARGE SCALE GENOMIC DNA]</scope>
    <source>
        <strain evidence="7 8">DSM 17075</strain>
    </source>
</reference>
<dbReference type="SMART" id="SM00855">
    <property type="entry name" value="PGAM"/>
    <property type="match status" value="1"/>
</dbReference>
<dbReference type="Proteomes" id="UP000559598">
    <property type="component" value="Unassembled WGS sequence"/>
</dbReference>
<dbReference type="SUPFAM" id="SSF53254">
    <property type="entry name" value="Phosphoglycerate mutase-like"/>
    <property type="match status" value="1"/>
</dbReference>
<dbReference type="CDD" id="cd07067">
    <property type="entry name" value="HP_PGM_like"/>
    <property type="match status" value="1"/>
</dbReference>
<evidence type="ECO:0000256" key="4">
    <source>
        <dbReference type="ARBA" id="ARBA00023235"/>
    </source>
</evidence>
<dbReference type="GO" id="GO:0006096">
    <property type="term" value="P:glycolytic process"/>
    <property type="evidence" value="ECO:0007669"/>
    <property type="project" value="UniProtKB-KW"/>
</dbReference>
<evidence type="ECO:0000313" key="8">
    <source>
        <dbReference type="Proteomes" id="UP000559598"/>
    </source>
</evidence>
<keyword evidence="8" id="KW-1185">Reference proteome</keyword>
<dbReference type="AlphaFoldDB" id="A0A840DJ27"/>
<dbReference type="Gene3D" id="3.40.50.1240">
    <property type="entry name" value="Phosphoglycerate mutase-like"/>
    <property type="match status" value="1"/>
</dbReference>
<feature type="active site" description="Tele-phosphohistidine intermediate" evidence="5">
    <location>
        <position position="12"/>
    </location>
</feature>
<dbReference type="Pfam" id="PF00300">
    <property type="entry name" value="His_Phos_1"/>
    <property type="match status" value="1"/>
</dbReference>
<dbReference type="EC" id="5.4.2.11" evidence="2"/>
<dbReference type="InterPro" id="IPR029033">
    <property type="entry name" value="His_PPase_superfam"/>
</dbReference>
<dbReference type="PANTHER" id="PTHR11931">
    <property type="entry name" value="PHOSPHOGLYCERATE MUTASE"/>
    <property type="match status" value="1"/>
</dbReference>
<dbReference type="EMBL" id="JACIDE010000004">
    <property type="protein sequence ID" value="MBB4073044.1"/>
    <property type="molecule type" value="Genomic_DNA"/>
</dbReference>
<comment type="similarity">
    <text evidence="1">Belongs to the phosphoglycerate mutase family. BPG-dependent PGAM subfamily.</text>
</comment>
<evidence type="ECO:0000256" key="3">
    <source>
        <dbReference type="ARBA" id="ARBA00023152"/>
    </source>
</evidence>
<feature type="active site" description="Proton donor/acceptor" evidence="5">
    <location>
        <position position="81"/>
    </location>
</feature>
<evidence type="ECO:0000256" key="5">
    <source>
        <dbReference type="PIRSR" id="PIRSR613078-1"/>
    </source>
</evidence>
<proteinExistence type="inferred from homology"/>
<comment type="caution">
    <text evidence="7">The sequence shown here is derived from an EMBL/GenBank/DDBJ whole genome shotgun (WGS) entry which is preliminary data.</text>
</comment>
<dbReference type="InterPro" id="IPR013078">
    <property type="entry name" value="His_Pase_superF_clade-1"/>
</dbReference>
<gene>
    <name evidence="7" type="ORF">GGR02_000805</name>
</gene>
<organism evidence="7 8">
    <name type="scientific">Anoxybacteroides voinovskiense</name>
    <dbReference type="NCBI Taxonomy" id="230470"/>
    <lineage>
        <taxon>Bacteria</taxon>
        <taxon>Bacillati</taxon>
        <taxon>Bacillota</taxon>
        <taxon>Bacilli</taxon>
        <taxon>Bacillales</taxon>
        <taxon>Anoxybacillaceae</taxon>
        <taxon>Anoxybacteroides</taxon>
    </lineage>
</organism>
<keyword evidence="3" id="KW-0324">Glycolysis</keyword>
<accession>A0A840DJ27</accession>
<name>A0A840DJ27_9BACL</name>
<sequence length="212" mass="24813">MVSRLALTFIRHGMTKENEEKRYIGFSDVPLLEQEVVRLRNVSAACSPDFVVTSDLWRCRQTCRLLFAETIPVYERSAWREINFGDWEGKTYAELKEVEEYRKWLDSPFTVAPPNGEHYREFQARIEKALTETIALAKRRLAAHVVIVTHGGPIRYVLERYAPMEKPFWEWTVPFGGGFTLVSERWEERVRCISLSEVRFKESENGSWSTTN</sequence>
<evidence type="ECO:0000256" key="1">
    <source>
        <dbReference type="ARBA" id="ARBA00006717"/>
    </source>
</evidence>
<evidence type="ECO:0000313" key="7">
    <source>
        <dbReference type="EMBL" id="MBB4073044.1"/>
    </source>
</evidence>
<keyword evidence="4" id="KW-0413">Isomerase</keyword>
<evidence type="ECO:0000256" key="6">
    <source>
        <dbReference type="PIRSR" id="PIRSR613078-2"/>
    </source>
</evidence>
<feature type="binding site" evidence="6">
    <location>
        <position position="58"/>
    </location>
    <ligand>
        <name>substrate</name>
    </ligand>
</feature>
<dbReference type="GO" id="GO:0016787">
    <property type="term" value="F:hydrolase activity"/>
    <property type="evidence" value="ECO:0007669"/>
    <property type="project" value="UniProtKB-KW"/>
</dbReference>
<feature type="binding site" evidence="6">
    <location>
        <begin position="11"/>
        <end position="18"/>
    </location>
    <ligand>
        <name>substrate</name>
    </ligand>
</feature>
<dbReference type="InterPro" id="IPR005952">
    <property type="entry name" value="Phosphogly_mut1"/>
</dbReference>
<dbReference type="RefSeq" id="WP_183183432.1">
    <property type="nucleotide sequence ID" value="NZ_BMNP01000003.1"/>
</dbReference>
<keyword evidence="7" id="KW-0378">Hydrolase</keyword>
<evidence type="ECO:0000256" key="2">
    <source>
        <dbReference type="ARBA" id="ARBA00012028"/>
    </source>
</evidence>
<dbReference type="GO" id="GO:0004619">
    <property type="term" value="F:phosphoglycerate mutase activity"/>
    <property type="evidence" value="ECO:0007669"/>
    <property type="project" value="UniProtKB-EC"/>
</dbReference>
<protein>
    <recommendedName>
        <fullName evidence="2">phosphoglycerate mutase (2,3-diphosphoglycerate-dependent)</fullName>
        <ecNumber evidence="2">5.4.2.11</ecNumber>
    </recommendedName>
</protein>